<comment type="caution">
    <text evidence="13">The sequence shown here is derived from an EMBL/GenBank/DDBJ whole genome shotgun (WGS) entry which is preliminary data.</text>
</comment>
<gene>
    <name evidence="10 13" type="primary">glgB</name>
    <name evidence="13" type="ORF">PQR62_17655</name>
</gene>
<dbReference type="SUPFAM" id="SSF81296">
    <property type="entry name" value="E set domains"/>
    <property type="match status" value="1"/>
</dbReference>
<dbReference type="GO" id="GO:0003844">
    <property type="term" value="F:1,4-alpha-glucan branching enzyme activity"/>
    <property type="evidence" value="ECO:0007669"/>
    <property type="project" value="UniProtKB-EC"/>
</dbReference>
<dbReference type="InterPro" id="IPR017853">
    <property type="entry name" value="GH"/>
</dbReference>
<feature type="region of interest" description="Disordered" evidence="11">
    <location>
        <begin position="1"/>
        <end position="26"/>
    </location>
</feature>
<comment type="subunit">
    <text evidence="10">Monomer.</text>
</comment>
<feature type="domain" description="Glycosyl hydrolase family 13 catalytic" evidence="12">
    <location>
        <begin position="320"/>
        <end position="679"/>
    </location>
</feature>
<dbReference type="RefSeq" id="WP_408159299.1">
    <property type="nucleotide sequence ID" value="NZ_JAQQFM010000007.1"/>
</dbReference>
<evidence type="ECO:0000256" key="6">
    <source>
        <dbReference type="ARBA" id="ARBA00022676"/>
    </source>
</evidence>
<dbReference type="EMBL" id="JAQQFM010000007">
    <property type="protein sequence ID" value="MFL9926106.1"/>
    <property type="molecule type" value="Genomic_DNA"/>
</dbReference>
<dbReference type="SUPFAM" id="SSF51011">
    <property type="entry name" value="Glycosyl hydrolase domain"/>
    <property type="match status" value="1"/>
</dbReference>
<evidence type="ECO:0000256" key="11">
    <source>
        <dbReference type="SAM" id="MobiDB-lite"/>
    </source>
</evidence>
<dbReference type="InterPro" id="IPR013780">
    <property type="entry name" value="Glyco_hydro_b"/>
</dbReference>
<dbReference type="Gene3D" id="3.20.20.80">
    <property type="entry name" value="Glycosidases"/>
    <property type="match status" value="1"/>
</dbReference>
<comment type="pathway">
    <text evidence="3 10">Glycan biosynthesis; glycogen biosynthesis.</text>
</comment>
<evidence type="ECO:0000256" key="3">
    <source>
        <dbReference type="ARBA" id="ARBA00004964"/>
    </source>
</evidence>
<evidence type="ECO:0000256" key="9">
    <source>
        <dbReference type="ARBA" id="ARBA00023277"/>
    </source>
</evidence>
<dbReference type="InterPro" id="IPR013783">
    <property type="entry name" value="Ig-like_fold"/>
</dbReference>
<dbReference type="HAMAP" id="MF_00685">
    <property type="entry name" value="GlgB"/>
    <property type="match status" value="1"/>
</dbReference>
<evidence type="ECO:0000259" key="12">
    <source>
        <dbReference type="SMART" id="SM00642"/>
    </source>
</evidence>
<evidence type="ECO:0000313" key="13">
    <source>
        <dbReference type="EMBL" id="MFL9926106.1"/>
    </source>
</evidence>
<keyword evidence="8 10" id="KW-0320">Glycogen biosynthesis</keyword>
<dbReference type="Gene3D" id="2.60.40.1180">
    <property type="entry name" value="Golgi alpha-mannosidase II"/>
    <property type="match status" value="1"/>
</dbReference>
<evidence type="ECO:0000256" key="8">
    <source>
        <dbReference type="ARBA" id="ARBA00023056"/>
    </source>
</evidence>
<evidence type="ECO:0000313" key="14">
    <source>
        <dbReference type="Proteomes" id="UP001629246"/>
    </source>
</evidence>
<dbReference type="NCBIfam" id="NF008967">
    <property type="entry name" value="PRK12313.1"/>
    <property type="match status" value="1"/>
</dbReference>
<accession>A0ABW9AB33</accession>
<dbReference type="NCBIfam" id="NF003811">
    <property type="entry name" value="PRK05402.1"/>
    <property type="match status" value="1"/>
</dbReference>
<evidence type="ECO:0000256" key="4">
    <source>
        <dbReference type="ARBA" id="ARBA00009000"/>
    </source>
</evidence>
<evidence type="ECO:0000256" key="10">
    <source>
        <dbReference type="HAMAP-Rule" id="MF_00685"/>
    </source>
</evidence>
<dbReference type="SUPFAM" id="SSF51445">
    <property type="entry name" value="(Trans)glycosidases"/>
    <property type="match status" value="1"/>
</dbReference>
<keyword evidence="9 10" id="KW-0119">Carbohydrate metabolism</keyword>
<dbReference type="Proteomes" id="UP001629246">
    <property type="component" value="Unassembled WGS sequence"/>
</dbReference>
<evidence type="ECO:0000256" key="5">
    <source>
        <dbReference type="ARBA" id="ARBA00022600"/>
    </source>
</evidence>
<evidence type="ECO:0000256" key="2">
    <source>
        <dbReference type="ARBA" id="ARBA00002953"/>
    </source>
</evidence>
<comment type="function">
    <text evidence="2 10">Catalyzes the formation of the alpha-1,6-glucosidic linkages in glycogen by scission of a 1,4-alpha-linked oligosaccharide from growing alpha-1,4-glucan chains and the subsequent attachment of the oligosaccharide to the alpha-1,6 position.</text>
</comment>
<dbReference type="Pfam" id="PF02806">
    <property type="entry name" value="Alpha-amylase_C"/>
    <property type="match status" value="1"/>
</dbReference>
<dbReference type="PANTHER" id="PTHR43651:SF3">
    <property type="entry name" value="1,4-ALPHA-GLUCAN-BRANCHING ENZYME"/>
    <property type="match status" value="1"/>
</dbReference>
<dbReference type="EC" id="2.4.1.18" evidence="10"/>
<dbReference type="InterPro" id="IPR004193">
    <property type="entry name" value="Glyco_hydro_13_N"/>
</dbReference>
<keyword evidence="14" id="KW-1185">Reference proteome</keyword>
<feature type="compositionally biased region" description="Basic and acidic residues" evidence="11">
    <location>
        <begin position="1"/>
        <end position="10"/>
    </location>
</feature>
<feature type="active site" description="Nucleophile" evidence="10">
    <location>
        <position position="479"/>
    </location>
</feature>
<dbReference type="InterPro" id="IPR006048">
    <property type="entry name" value="A-amylase/branching_C"/>
</dbReference>
<evidence type="ECO:0000256" key="1">
    <source>
        <dbReference type="ARBA" id="ARBA00000826"/>
    </source>
</evidence>
<dbReference type="CDD" id="cd02855">
    <property type="entry name" value="E_set_GBE_prok_N"/>
    <property type="match status" value="1"/>
</dbReference>
<reference evidence="13 14" key="1">
    <citation type="journal article" date="2024" name="Chem. Sci.">
        <title>Discovery of megapolipeptins by genome mining of a Burkholderiales bacteria collection.</title>
        <authorList>
            <person name="Paulo B.S."/>
            <person name="Recchia M.J.J."/>
            <person name="Lee S."/>
            <person name="Fergusson C.H."/>
            <person name="Romanowski S.B."/>
            <person name="Hernandez A."/>
            <person name="Krull N."/>
            <person name="Liu D.Y."/>
            <person name="Cavanagh H."/>
            <person name="Bos A."/>
            <person name="Gray C.A."/>
            <person name="Murphy B.T."/>
            <person name="Linington R.G."/>
            <person name="Eustaquio A.S."/>
        </authorList>
    </citation>
    <scope>NUCLEOTIDE SEQUENCE [LARGE SCALE GENOMIC DNA]</scope>
    <source>
        <strain evidence="13 14">RL21-008-BIB-A</strain>
    </source>
</reference>
<keyword evidence="5 10" id="KW-0321">Glycogen metabolism</keyword>
<dbReference type="PANTHER" id="PTHR43651">
    <property type="entry name" value="1,4-ALPHA-GLUCAN-BRANCHING ENZYME"/>
    <property type="match status" value="1"/>
</dbReference>
<dbReference type="InterPro" id="IPR006407">
    <property type="entry name" value="GlgB"/>
</dbReference>
<evidence type="ECO:0000256" key="7">
    <source>
        <dbReference type="ARBA" id="ARBA00022679"/>
    </source>
</evidence>
<dbReference type="InterPro" id="IPR014756">
    <property type="entry name" value="Ig_E-set"/>
</dbReference>
<dbReference type="CDD" id="cd11322">
    <property type="entry name" value="AmyAc_Glg_BE"/>
    <property type="match status" value="1"/>
</dbReference>
<comment type="similarity">
    <text evidence="4 10">Belongs to the glycosyl hydrolase 13 family. GlgB subfamily.</text>
</comment>
<dbReference type="NCBIfam" id="TIGR01515">
    <property type="entry name" value="branching_enzym"/>
    <property type="match status" value="1"/>
</dbReference>
<dbReference type="Gene3D" id="2.60.40.10">
    <property type="entry name" value="Immunoglobulins"/>
    <property type="match status" value="1"/>
</dbReference>
<feature type="active site" description="Proton donor" evidence="10">
    <location>
        <position position="532"/>
    </location>
</feature>
<dbReference type="PIRSF" id="PIRSF000463">
    <property type="entry name" value="GlgB"/>
    <property type="match status" value="1"/>
</dbReference>
<dbReference type="Pfam" id="PF02922">
    <property type="entry name" value="CBM_48"/>
    <property type="match status" value="1"/>
</dbReference>
<proteinExistence type="inferred from homology"/>
<dbReference type="InterPro" id="IPR044143">
    <property type="entry name" value="GlgB_N_E_set_prok"/>
</dbReference>
<dbReference type="InterPro" id="IPR037439">
    <property type="entry name" value="Branching_enzy"/>
</dbReference>
<dbReference type="InterPro" id="IPR006047">
    <property type="entry name" value="GH13_cat_dom"/>
</dbReference>
<keyword evidence="6 10" id="KW-0328">Glycosyltransferase</keyword>
<keyword evidence="7 10" id="KW-0808">Transferase</keyword>
<organism evidence="13 14">
    <name type="scientific">Herbaspirillum lusitanum</name>
    <dbReference type="NCBI Taxonomy" id="213312"/>
    <lineage>
        <taxon>Bacteria</taxon>
        <taxon>Pseudomonadati</taxon>
        <taxon>Pseudomonadota</taxon>
        <taxon>Betaproteobacteria</taxon>
        <taxon>Burkholderiales</taxon>
        <taxon>Oxalobacteraceae</taxon>
        <taxon>Herbaspirillum</taxon>
    </lineage>
</organism>
<protein>
    <recommendedName>
        <fullName evidence="10">1,4-alpha-glucan branching enzyme GlgB</fullName>
        <ecNumber evidence="10">2.4.1.18</ecNumber>
    </recommendedName>
    <alternativeName>
        <fullName evidence="10">1,4-alpha-D-glucan:1,4-alpha-D-glucan 6-glucosyl-transferase</fullName>
    </alternativeName>
    <alternativeName>
        <fullName evidence="10">Alpha-(1-&gt;4)-glucan branching enzyme</fullName>
    </alternativeName>
    <alternativeName>
        <fullName evidence="10">Glycogen branching enzyme</fullName>
        <shortName evidence="10">BE</shortName>
    </alternativeName>
</protein>
<name>A0ABW9AB33_9BURK</name>
<sequence>MSVLEYRESRQPPTPQPHGTSAGHAAAAAIAADDAHHTQLFKSLLQGQLTEAFALLGPRYESHERGEQGIAVSAVGFGPGSASHSIFIRSFQPGAVAVEVICRSSGASLGQLTQLQTAAHEASGLFCGRVEDVSKGDRSRFEVPYRLLISWPQADGSISVQETEDPYAFGLLLGELDLHLLAEGRHRELASCLGARAMTVDGVPGTSFAVWAPNARRVSVVGHFNQWDGRRHIMRLRHAAGVWELFIPRLSAGAIYKYEIVGPDGTLLPLKADPVARATELPPATASVVADPADFQWHDGEWMAQRPLRQDTRAPISIYEVHPGSWRRIPEQGNRNLSWHELADTLIPYACEMGFTHLELMPVMEHPFGGSWGYQPIGLFAPSARFGEPAGFAAFVDRCHQAGLGVLLDWVPAHFPSDAHGLAQFDGTSLYEHADPREGFHQDWNTLIFNLGRNEVRGFLIASALEWLERFHIDGLRVDAVASMLYRDYSRKSGEWVPNVHGGRENLEAVAFLRELNSVVAERCPGVLMIAEESTSWPGVTAGAGDQQQHHGLGFTYKWNMGWMNDSLRYMEYDPLFRRSHHHDLTFGLIYAFSERFILPISHDEVVHGKGTMLEKMPGDDWRKFANLRAYYGFMWTHPGKKLLFMGSEFGQYKEFDHDQSPQWELLEHEHAVGVGQGRHRQLQTLVRDLNRVYRREGAMHQKDCSADGFAWAVGNDSVNSVFAYFRFGEPGAAPLLAIVNMTPVPRHGYRIGVPPAADGTPGVWKEILNSDAAVYGGSNMGNRGAVQAQARAWHGQRASLELTLPPLSTLILRQEA</sequence>
<dbReference type="SMART" id="SM00642">
    <property type="entry name" value="Aamy"/>
    <property type="match status" value="1"/>
</dbReference>
<comment type="catalytic activity">
    <reaction evidence="1 10">
        <text>Transfers a segment of a (1-&gt;4)-alpha-D-glucan chain to a primary hydroxy group in a similar glucan chain.</text>
        <dbReference type="EC" id="2.4.1.18"/>
    </reaction>
</comment>